<keyword evidence="9" id="KW-1185">Reference proteome</keyword>
<protein>
    <submittedName>
        <fullName evidence="8">DNA internalization-related competence protein ComEC/Rec2</fullName>
    </submittedName>
</protein>
<dbReference type="PANTHER" id="PTHR30619:SF1">
    <property type="entry name" value="RECOMBINATION PROTEIN 2"/>
    <property type="match status" value="1"/>
</dbReference>
<keyword evidence="2" id="KW-1003">Cell membrane</keyword>
<feature type="transmembrane region" description="Helical" evidence="6">
    <location>
        <begin position="366"/>
        <end position="390"/>
    </location>
</feature>
<dbReference type="InterPro" id="IPR035681">
    <property type="entry name" value="ComA-like_MBL"/>
</dbReference>
<feature type="transmembrane region" description="Helical" evidence="6">
    <location>
        <begin position="463"/>
        <end position="482"/>
    </location>
</feature>
<feature type="transmembrane region" description="Helical" evidence="6">
    <location>
        <begin position="240"/>
        <end position="263"/>
    </location>
</feature>
<dbReference type="PANTHER" id="PTHR30619">
    <property type="entry name" value="DNA INTERNALIZATION/COMPETENCE PROTEIN COMEC/REC2"/>
    <property type="match status" value="1"/>
</dbReference>
<evidence type="ECO:0000256" key="1">
    <source>
        <dbReference type="ARBA" id="ARBA00004651"/>
    </source>
</evidence>
<comment type="caution">
    <text evidence="8">The sequence shown here is derived from an EMBL/GenBank/DDBJ whole genome shotgun (WGS) entry which is preliminary data.</text>
</comment>
<keyword evidence="4 6" id="KW-1133">Transmembrane helix</keyword>
<dbReference type="Gene3D" id="3.60.15.10">
    <property type="entry name" value="Ribonuclease Z/Hydroxyacylglutathione hydrolase-like"/>
    <property type="match status" value="1"/>
</dbReference>
<dbReference type="EMBL" id="BMZM01000001">
    <property type="protein sequence ID" value="GHC19146.1"/>
    <property type="molecule type" value="Genomic_DNA"/>
</dbReference>
<evidence type="ECO:0000259" key="7">
    <source>
        <dbReference type="SMART" id="SM00849"/>
    </source>
</evidence>
<feature type="transmembrane region" description="Helical" evidence="6">
    <location>
        <begin position="12"/>
        <end position="31"/>
    </location>
</feature>
<evidence type="ECO:0000256" key="3">
    <source>
        <dbReference type="ARBA" id="ARBA00022692"/>
    </source>
</evidence>
<dbReference type="InterPro" id="IPR004477">
    <property type="entry name" value="ComEC_N"/>
</dbReference>
<accession>A0ABQ3FD40</accession>
<reference evidence="9" key="1">
    <citation type="journal article" date="2019" name="Int. J. Syst. Evol. Microbiol.">
        <title>The Global Catalogue of Microorganisms (GCM) 10K type strain sequencing project: providing services to taxonomists for standard genome sequencing and annotation.</title>
        <authorList>
            <consortium name="The Broad Institute Genomics Platform"/>
            <consortium name="The Broad Institute Genome Sequencing Center for Infectious Disease"/>
            <person name="Wu L."/>
            <person name="Ma J."/>
        </authorList>
    </citation>
    <scope>NUCLEOTIDE SEQUENCE [LARGE SCALE GENOMIC DNA]</scope>
    <source>
        <strain evidence="9">KCTC 42082</strain>
    </source>
</reference>
<dbReference type="NCBIfam" id="TIGR00360">
    <property type="entry name" value="ComEC_N-term"/>
    <property type="match status" value="1"/>
</dbReference>
<dbReference type="Pfam" id="PF13567">
    <property type="entry name" value="DUF4131"/>
    <property type="match status" value="1"/>
</dbReference>
<evidence type="ECO:0000256" key="2">
    <source>
        <dbReference type="ARBA" id="ARBA00022475"/>
    </source>
</evidence>
<dbReference type="Pfam" id="PF00753">
    <property type="entry name" value="Lactamase_B"/>
    <property type="match status" value="1"/>
</dbReference>
<gene>
    <name evidence="8" type="ORF">GCM10010082_08340</name>
</gene>
<keyword evidence="5 6" id="KW-0472">Membrane</keyword>
<dbReference type="InterPro" id="IPR052159">
    <property type="entry name" value="Competence_DNA_uptake"/>
</dbReference>
<proteinExistence type="predicted"/>
<evidence type="ECO:0000313" key="8">
    <source>
        <dbReference type="EMBL" id="GHC19146.1"/>
    </source>
</evidence>
<evidence type="ECO:0000256" key="6">
    <source>
        <dbReference type="SAM" id="Phobius"/>
    </source>
</evidence>
<feature type="domain" description="Metallo-beta-lactamase" evidence="7">
    <location>
        <begin position="510"/>
        <end position="702"/>
    </location>
</feature>
<feature type="transmembrane region" description="Helical" evidence="6">
    <location>
        <begin position="397"/>
        <end position="421"/>
    </location>
</feature>
<keyword evidence="3 6" id="KW-0812">Transmembrane</keyword>
<dbReference type="Pfam" id="PF03772">
    <property type="entry name" value="Competence"/>
    <property type="match status" value="1"/>
</dbReference>
<dbReference type="InterPro" id="IPR025405">
    <property type="entry name" value="DUF4131"/>
</dbReference>
<evidence type="ECO:0000313" key="9">
    <source>
        <dbReference type="Proteomes" id="UP000604243"/>
    </source>
</evidence>
<dbReference type="SUPFAM" id="SSF56281">
    <property type="entry name" value="Metallo-hydrolase/oxidoreductase"/>
    <property type="match status" value="1"/>
</dbReference>
<feature type="transmembrane region" description="Helical" evidence="6">
    <location>
        <begin position="275"/>
        <end position="291"/>
    </location>
</feature>
<dbReference type="InterPro" id="IPR001279">
    <property type="entry name" value="Metallo-B-lactamas"/>
</dbReference>
<name>A0ABQ3FD40_9GAMM</name>
<dbReference type="Proteomes" id="UP000604243">
    <property type="component" value="Unassembled WGS sequence"/>
</dbReference>
<sequence>MPIRRELIDCAKGIRLPLLCLAACIGALLVHVPQERWVWGVAIIWLLAAALSHRLLLLMAGVLTLVLSHGLALWPAPLTDGLARQDVALTGRIVSLEQLEGRARLNLAVTRCHGPTELPRCDDLKNVRLDWYRPPALEKGDRWQLTARLKPPHGFLNPHRFDYGAWLLNKGFGATGYVRGEEDAVRLEPGSGPAFTERWLASRVHNDFTRRWLQALTLGDGGALESSQWNLLRETGTTHLAVISGLHVGLVAGWMLMLGRLLARLFQPYDWRMANWPWVLAGLAAVAYAGLSGFAPPAVRAAIMTLIALWTASGRHAPGVWQAWWLALLVVIMSAPLSLLRPGLWLSFGAVGVLILAWRWREKPVWWYAILRSQALLSLATGAATLLVFGQLASLSLLINLVAIPWVSMVMVPLALLGWLLSPIPGVGQWLWKLFGQAAYLFEAVLEQVRQWQPSWQPSAEQVWPFAIMAFLICLVWLLPGLSRVWRCVASVMTMSLCLGGSATPVLRSGELSLMVHDVGQGQLVDIRTANSRWLYDSGPRSRSGFMAITTLWDEPQRFDGVIVSHGDMDHAGGVPVLKTLHAVEHWWAPLSDTIDVGAVTSCRAGASWRIDGVSFTFLWPRSTATMPAAENDRSCVLLIESAHHRVLITGDAGQAVEARIVAHYQAPVDVLVAGHHGSHGSSSQRLVDILKPARVIYSAGYLNAYGHPADSVIRRFRHAGSCQWSTASDGAIAVKSSAPGISVVPQRPASGVEQCRPGVESGR</sequence>
<dbReference type="InterPro" id="IPR036866">
    <property type="entry name" value="RibonucZ/Hydroxyglut_hydro"/>
</dbReference>
<dbReference type="CDD" id="cd07731">
    <property type="entry name" value="ComA-like_MBL-fold"/>
    <property type="match status" value="1"/>
</dbReference>
<dbReference type="InterPro" id="IPR004797">
    <property type="entry name" value="Competence_ComEC/Rec2"/>
</dbReference>
<comment type="subcellular location">
    <subcellularLocation>
        <location evidence="1">Cell membrane</location>
        <topology evidence="1">Multi-pass membrane protein</topology>
    </subcellularLocation>
</comment>
<organism evidence="8 9">
    <name type="scientific">Kushneria pakistanensis</name>
    <dbReference type="NCBI Taxonomy" id="1508770"/>
    <lineage>
        <taxon>Bacteria</taxon>
        <taxon>Pseudomonadati</taxon>
        <taxon>Pseudomonadota</taxon>
        <taxon>Gammaproteobacteria</taxon>
        <taxon>Oceanospirillales</taxon>
        <taxon>Halomonadaceae</taxon>
        <taxon>Kushneria</taxon>
    </lineage>
</organism>
<dbReference type="NCBIfam" id="TIGR00361">
    <property type="entry name" value="ComEC_Rec2"/>
    <property type="match status" value="1"/>
</dbReference>
<evidence type="ECO:0000256" key="4">
    <source>
        <dbReference type="ARBA" id="ARBA00022989"/>
    </source>
</evidence>
<dbReference type="SMART" id="SM00849">
    <property type="entry name" value="Lactamase_B"/>
    <property type="match status" value="1"/>
</dbReference>
<evidence type="ECO:0000256" key="5">
    <source>
        <dbReference type="ARBA" id="ARBA00023136"/>
    </source>
</evidence>
<feature type="transmembrane region" description="Helical" evidence="6">
    <location>
        <begin position="37"/>
        <end position="67"/>
    </location>
</feature>
<feature type="transmembrane region" description="Helical" evidence="6">
    <location>
        <begin position="319"/>
        <end position="337"/>
    </location>
</feature>